<evidence type="ECO:0000256" key="7">
    <source>
        <dbReference type="SAM" id="Phobius"/>
    </source>
</evidence>
<protein>
    <submittedName>
        <fullName evidence="8">Putative permease</fullName>
    </submittedName>
</protein>
<dbReference type="PANTHER" id="PTHR34184:SF4">
    <property type="entry name" value="UPF0718 PROTEIN YCGR"/>
    <property type="match status" value="1"/>
</dbReference>
<feature type="transmembrane region" description="Helical" evidence="7">
    <location>
        <begin position="12"/>
        <end position="31"/>
    </location>
</feature>
<feature type="transmembrane region" description="Helical" evidence="7">
    <location>
        <begin position="304"/>
        <end position="330"/>
    </location>
</feature>
<evidence type="ECO:0000256" key="1">
    <source>
        <dbReference type="ARBA" id="ARBA00004651"/>
    </source>
</evidence>
<organism evidence="8 9">
    <name type="scientific">Schaalia georgiae F0490</name>
    <dbReference type="NCBI Taxonomy" id="1125717"/>
    <lineage>
        <taxon>Bacteria</taxon>
        <taxon>Bacillati</taxon>
        <taxon>Actinomycetota</taxon>
        <taxon>Actinomycetes</taxon>
        <taxon>Actinomycetales</taxon>
        <taxon>Actinomycetaceae</taxon>
        <taxon>Schaalia</taxon>
    </lineage>
</organism>
<feature type="transmembrane region" description="Helical" evidence="7">
    <location>
        <begin position="82"/>
        <end position="103"/>
    </location>
</feature>
<evidence type="ECO:0000313" key="9">
    <source>
        <dbReference type="Proteomes" id="UP000004578"/>
    </source>
</evidence>
<comment type="caution">
    <text evidence="8">The sequence shown here is derived from an EMBL/GenBank/DDBJ whole genome shotgun (WGS) entry which is preliminary data.</text>
</comment>
<name>J1H675_9ACTO</name>
<comment type="similarity">
    <text evidence="2">Belongs to the UPF0718 family.</text>
</comment>
<feature type="transmembrane region" description="Helical" evidence="7">
    <location>
        <begin position="144"/>
        <end position="162"/>
    </location>
</feature>
<evidence type="ECO:0000256" key="4">
    <source>
        <dbReference type="ARBA" id="ARBA00022692"/>
    </source>
</evidence>
<feature type="transmembrane region" description="Helical" evidence="7">
    <location>
        <begin position="212"/>
        <end position="233"/>
    </location>
</feature>
<dbReference type="PANTHER" id="PTHR34184">
    <property type="entry name" value="UPF0718 PROTEIN YCGR"/>
    <property type="match status" value="1"/>
</dbReference>
<dbReference type="GO" id="GO:0005886">
    <property type="term" value="C:plasma membrane"/>
    <property type="evidence" value="ECO:0007669"/>
    <property type="project" value="UniProtKB-SubCell"/>
</dbReference>
<evidence type="ECO:0000256" key="2">
    <source>
        <dbReference type="ARBA" id="ARBA00006386"/>
    </source>
</evidence>
<evidence type="ECO:0000313" key="8">
    <source>
        <dbReference type="EMBL" id="EJF40773.1"/>
    </source>
</evidence>
<dbReference type="Proteomes" id="UP000004578">
    <property type="component" value="Unassembled WGS sequence"/>
</dbReference>
<feature type="transmembrane region" description="Helical" evidence="7">
    <location>
        <begin position="239"/>
        <end position="257"/>
    </location>
</feature>
<evidence type="ECO:0000256" key="6">
    <source>
        <dbReference type="ARBA" id="ARBA00023136"/>
    </source>
</evidence>
<evidence type="ECO:0000256" key="3">
    <source>
        <dbReference type="ARBA" id="ARBA00022475"/>
    </source>
</evidence>
<evidence type="ECO:0000256" key="5">
    <source>
        <dbReference type="ARBA" id="ARBA00022989"/>
    </source>
</evidence>
<dbReference type="InterPro" id="IPR052923">
    <property type="entry name" value="UPF0718"/>
</dbReference>
<comment type="subcellular location">
    <subcellularLocation>
        <location evidence="1">Cell membrane</location>
        <topology evidence="1">Multi-pass membrane protein</topology>
    </subcellularLocation>
</comment>
<keyword evidence="4 7" id="KW-0812">Transmembrane</keyword>
<feature type="transmembrane region" description="Helical" evidence="7">
    <location>
        <begin position="38"/>
        <end position="62"/>
    </location>
</feature>
<dbReference type="InterPro" id="IPR005524">
    <property type="entry name" value="DUF318"/>
</dbReference>
<reference evidence="8 9" key="1">
    <citation type="submission" date="2012-05" db="EMBL/GenBank/DDBJ databases">
        <authorList>
            <person name="Harkins D.M."/>
            <person name="Madupu R."/>
            <person name="Durkin A.S."/>
            <person name="Torralba M."/>
            <person name="Methe B."/>
            <person name="Sutton G.G."/>
            <person name="Nelson K.E."/>
        </authorList>
    </citation>
    <scope>NUCLEOTIDE SEQUENCE [LARGE SCALE GENOMIC DNA]</scope>
    <source>
        <strain evidence="8 9">F0490</strain>
    </source>
</reference>
<accession>J1H675</accession>
<dbReference type="AlphaFoldDB" id="J1H675"/>
<dbReference type="EMBL" id="AKFS01000241">
    <property type="protein sequence ID" value="EJF40773.1"/>
    <property type="molecule type" value="Genomic_DNA"/>
</dbReference>
<proteinExistence type="inferred from homology"/>
<keyword evidence="3" id="KW-1003">Cell membrane</keyword>
<keyword evidence="9" id="KW-1185">Reference proteome</keyword>
<gene>
    <name evidence="8" type="ORF">HMPREF1317_0345</name>
</gene>
<keyword evidence="5 7" id="KW-1133">Transmembrane helix</keyword>
<keyword evidence="6 7" id="KW-0472">Membrane</keyword>
<dbReference type="Pfam" id="PF03773">
    <property type="entry name" value="ArsP_1"/>
    <property type="match status" value="1"/>
</dbReference>
<feature type="transmembrane region" description="Helical" evidence="7">
    <location>
        <begin position="115"/>
        <end position="138"/>
    </location>
</feature>
<feature type="transmembrane region" description="Helical" evidence="7">
    <location>
        <begin position="264"/>
        <end position="284"/>
    </location>
</feature>
<sequence length="331" mass="33329">MTMERARPAALAAYSAVAVVAGAVVLAGALGGQGVRMWAIGVGIFFQAAPFLALGVLVSELIEEFVPPERLARLFPRGPASIAAALAAALVLPVCDCSAVPVFRSLVRKGVPTSAAVTLMLASPSINPIVVWSTWYAFGSWRIVVLRALLAVAVTVVVGVMMGRVGGPVLVEDEAECAAGCGCHPGGGGAGAPVGGRLALVASHSATGFGRILPYLLVGIALSSAAQVLVSPTQSLDGAPAPVALGAMMAAGFVFSLCSSSDAIIARSLSALAPAGALLGFMVYGPMMDVKNVLLLSSSFDKRFVAKLFVVVTVTSAAAVGCVWALGLVAL</sequence>
<dbReference type="PATRIC" id="fig|1125717.3.peg.1498"/>